<dbReference type="PROSITE" id="PS00641">
    <property type="entry name" value="COMPLEX1_75K_1"/>
    <property type="match status" value="1"/>
</dbReference>
<name>A0AAN8IQX4_TRICO</name>
<evidence type="ECO:0000256" key="1">
    <source>
        <dbReference type="ARBA" id="ARBA00001966"/>
    </source>
</evidence>
<keyword evidence="16" id="KW-0472">Membrane</keyword>
<dbReference type="InterPro" id="IPR001041">
    <property type="entry name" value="2Fe-2S_ferredoxin-type"/>
</dbReference>
<dbReference type="InterPro" id="IPR010228">
    <property type="entry name" value="NADH_UbQ_OxRdtase_Gsu"/>
</dbReference>
<dbReference type="InterPro" id="IPR036010">
    <property type="entry name" value="2Fe-2S_ferredoxin-like_sf"/>
</dbReference>
<keyword evidence="5" id="KW-0479">Metal-binding</keyword>
<dbReference type="PROSITE" id="PS51085">
    <property type="entry name" value="2FE2S_FER_2"/>
    <property type="match status" value="1"/>
</dbReference>
<feature type="region of interest" description="Disordered" evidence="15">
    <location>
        <begin position="214"/>
        <end position="247"/>
    </location>
</feature>
<evidence type="ECO:0000259" key="20">
    <source>
        <dbReference type="PROSITE" id="PS51839"/>
    </source>
</evidence>
<dbReference type="InterPro" id="IPR006656">
    <property type="entry name" value="Mopterin_OxRdtase"/>
</dbReference>
<dbReference type="PROSITE" id="PS50089">
    <property type="entry name" value="ZF_RING_2"/>
    <property type="match status" value="1"/>
</dbReference>
<dbReference type="GO" id="GO:0042773">
    <property type="term" value="P:ATP synthesis coupled electron transport"/>
    <property type="evidence" value="ECO:0007669"/>
    <property type="project" value="InterPro"/>
</dbReference>
<keyword evidence="11" id="KW-0520">NAD</keyword>
<evidence type="ECO:0000256" key="9">
    <source>
        <dbReference type="ARBA" id="ARBA00023004"/>
    </source>
</evidence>
<keyword evidence="10" id="KW-0411">Iron-sulfur</keyword>
<dbReference type="SUPFAM" id="SSF57850">
    <property type="entry name" value="RING/U-box"/>
    <property type="match status" value="1"/>
</dbReference>
<feature type="domain" description="2Fe-2S ferredoxin-type" evidence="18">
    <location>
        <begin position="348"/>
        <end position="426"/>
    </location>
</feature>
<evidence type="ECO:0000256" key="3">
    <source>
        <dbReference type="ARBA" id="ARBA00013888"/>
    </source>
</evidence>
<dbReference type="PROSITE" id="PS51839">
    <property type="entry name" value="4FE4S_HC3"/>
    <property type="match status" value="1"/>
</dbReference>
<dbReference type="GO" id="GO:0016651">
    <property type="term" value="F:oxidoreductase activity, acting on NAD(P)H"/>
    <property type="evidence" value="ECO:0007669"/>
    <property type="project" value="InterPro"/>
</dbReference>
<keyword evidence="6 13" id="KW-0863">Zinc-finger</keyword>
<feature type="transmembrane region" description="Helical" evidence="16">
    <location>
        <begin position="279"/>
        <end position="302"/>
    </location>
</feature>
<evidence type="ECO:0000256" key="11">
    <source>
        <dbReference type="ARBA" id="ARBA00023027"/>
    </source>
</evidence>
<accession>A0AAN8IQX4</accession>
<dbReference type="SMART" id="SM00184">
    <property type="entry name" value="RING"/>
    <property type="match status" value="1"/>
</dbReference>
<dbReference type="Pfam" id="PF22117">
    <property type="entry name" value="Fer4_Nqo3"/>
    <property type="match status" value="1"/>
</dbReference>
<dbReference type="InterPro" id="IPR058731">
    <property type="entry name" value="Znf-B_box_ZFPL1-like"/>
</dbReference>
<keyword evidence="7" id="KW-0862">Zinc</keyword>
<dbReference type="SMART" id="SM00929">
    <property type="entry name" value="NADH-G_4Fe-4S_3"/>
    <property type="match status" value="1"/>
</dbReference>
<evidence type="ECO:0000259" key="18">
    <source>
        <dbReference type="PROSITE" id="PS51085"/>
    </source>
</evidence>
<dbReference type="Pfam" id="PF10588">
    <property type="entry name" value="NADH-G_4Fe-4S_3"/>
    <property type="match status" value="1"/>
</dbReference>
<dbReference type="Pfam" id="PF00384">
    <property type="entry name" value="Molybdopterin"/>
    <property type="match status" value="1"/>
</dbReference>
<comment type="cofactor">
    <cofactor evidence="12">
        <name>[2Fe-2S] cluster</name>
        <dbReference type="ChEBI" id="CHEBI:190135"/>
    </cofactor>
</comment>
<dbReference type="PANTHER" id="PTHR43105">
    <property type="entry name" value="RESPIRATORY NITRATE REDUCTASE"/>
    <property type="match status" value="1"/>
</dbReference>
<dbReference type="InterPro" id="IPR054351">
    <property type="entry name" value="NADH_UbQ_OxRdtase_ferredoxin"/>
</dbReference>
<dbReference type="PROSITE" id="PS51669">
    <property type="entry name" value="4FE4S_MOW_BIS_MGD"/>
    <property type="match status" value="1"/>
</dbReference>
<evidence type="ECO:0000259" key="17">
    <source>
        <dbReference type="PROSITE" id="PS50089"/>
    </source>
</evidence>
<comment type="caution">
    <text evidence="21">The sequence shown here is derived from an EMBL/GenBank/DDBJ whole genome shotgun (WGS) entry which is preliminary data.</text>
</comment>
<dbReference type="Gene3D" id="3.30.70.20">
    <property type="match status" value="1"/>
</dbReference>
<dbReference type="CDD" id="cd00207">
    <property type="entry name" value="fer2"/>
    <property type="match status" value="1"/>
</dbReference>
<evidence type="ECO:0000256" key="15">
    <source>
        <dbReference type="SAM" id="MobiDB-lite"/>
    </source>
</evidence>
<dbReference type="FunFam" id="3.10.20.740:FF:000001">
    <property type="entry name" value="NADH-quinone oxidoreductase subunit G"/>
    <property type="match status" value="1"/>
</dbReference>
<evidence type="ECO:0000256" key="6">
    <source>
        <dbReference type="ARBA" id="ARBA00022771"/>
    </source>
</evidence>
<dbReference type="Proteomes" id="UP001331761">
    <property type="component" value="Unassembled WGS sequence"/>
</dbReference>
<dbReference type="PROSITE" id="PS00643">
    <property type="entry name" value="COMPLEX1_75K_3"/>
    <property type="match status" value="1"/>
</dbReference>
<dbReference type="SUPFAM" id="SSF54862">
    <property type="entry name" value="4Fe-4S ferredoxins"/>
    <property type="match status" value="1"/>
</dbReference>
<dbReference type="GO" id="GO:0016020">
    <property type="term" value="C:membrane"/>
    <property type="evidence" value="ECO:0007669"/>
    <property type="project" value="InterPro"/>
</dbReference>
<dbReference type="NCBIfam" id="TIGR01973">
    <property type="entry name" value="NuoG"/>
    <property type="match status" value="1"/>
</dbReference>
<gene>
    <name evidence="21" type="ORF">GCK32_001134</name>
</gene>
<evidence type="ECO:0000256" key="12">
    <source>
        <dbReference type="ARBA" id="ARBA00034078"/>
    </source>
</evidence>
<dbReference type="InterPro" id="IPR006963">
    <property type="entry name" value="Mopterin_OxRdtase_4Fe-4S_dom"/>
</dbReference>
<keyword evidence="16" id="KW-0812">Transmembrane</keyword>
<comment type="similarity">
    <text evidence="2 14">Belongs to the complex I 75 kDa subunit family.</text>
</comment>
<dbReference type="InterPro" id="IPR015405">
    <property type="entry name" value="NDUFS1-like_C"/>
</dbReference>
<keyword evidence="9" id="KW-0408">Iron</keyword>
<comment type="cofactor">
    <cofactor evidence="1">
        <name>[4Fe-4S] cluster</name>
        <dbReference type="ChEBI" id="CHEBI:49883"/>
    </cofactor>
</comment>
<keyword evidence="4" id="KW-0004">4Fe-4S</keyword>
<dbReference type="FunFam" id="3.30.70.20:FF:000002">
    <property type="entry name" value="NADH-ubiquinone oxidoreductase 75 kDa subunit"/>
    <property type="match status" value="1"/>
</dbReference>
<dbReference type="SUPFAM" id="SSF54292">
    <property type="entry name" value="2Fe-2S ferredoxin-like"/>
    <property type="match status" value="1"/>
</dbReference>
<sequence length="1049" mass="116150">VLDKMGLCKCPRKKVTNLFCFEHRVNVCEHCLVENHHDCVVQSYLQWLTDCDFDTNCSLCERPLAEAETIRLQCLHLLHWSCLDQWARRFPETTAPAGYCCPFCREPLFPAPNQTSPMVDELRAKLQQANWARAGLGMPLLPDLNPPPMVPQQFPHLTSSNAMHKSHHGGVEMANGGQYMMHGHDAAANRSNTATPDVALDMDDVAYSGKKEQVTFTSRKKHGGSDSDMQPLLSRATDRDVDSEQNKYKRRPAREWLRGIWKAKYGNAPPDQFTGYKRILLVFFFFVLVLVTVIVVLTRVGIGANDDPMLDPMNNPNIRMHRVGSVARAVRLGSSACRRAQSTAAAPEKIEVFIDDKKILVDPGLTILQACALVGIDIPRFCYHDRLSIAGNCRMCLVEVEKSMKPVAACAMPVMKGMKVKTKTELTRKAREGVMEFLLTNHPLDCPICDQGGECDLQDQSMAFGSDRGRLVATYDGKRSVEDKNIGPLVKTVMTRCIQCTRCVRFANEIAAFPDFGTTGRGVDLQIGTYVEKFFASELSGNIIDLCPVGALTSKPYSFTARPWETRKTESVDVMDAIGSNIVISHRTGELLRVIPKMNDEVNEEWISDQTRWAIDGLKTQRLMCPMMKDQDGVLRQASWEETLFVVAQKLRDTPAEQKAAVVGGLNDVESLVALKDLFNRFNSENLCTEEEFPATSDLRSNYIMNDAIVGVESSDALLLIGTNPRYEAPVLNARIRKTYLNTDIEIGVIGGNSDLTYDYEKLGDSTKAIDDVIAGKTPFAKKFMSAKNPMIIVGSAAYQGEKGADVLAKIQQLADKVRSGGSCDKSRKVVNILHRWAGQVGALDVGYQAGTAAIRKKPIKFLYLLGADEGKVTRQNLDPSAFIVYQGHHGDAGAEMADVILPGAAYTEKEGIYVNTEGRAQRTLPAVTPPGEARVDWKIIRAISEVAGKSLPYDDLKQLRHRISEIAPHLLRLGDIEEASYLQQGLQLANSSSGPVDVDVTPKQKVLADFYITNVISRNSTTMAQAKRAALADMENPHSETQRLHLHA</sequence>
<dbReference type="Pfam" id="PF09326">
    <property type="entry name" value="NADH_dhqG_C"/>
    <property type="match status" value="1"/>
</dbReference>
<dbReference type="EMBL" id="WIXE01003903">
    <property type="protein sequence ID" value="KAK5983519.1"/>
    <property type="molecule type" value="Genomic_DNA"/>
</dbReference>
<evidence type="ECO:0000256" key="10">
    <source>
        <dbReference type="ARBA" id="ARBA00023014"/>
    </source>
</evidence>
<dbReference type="Gene3D" id="3.40.50.740">
    <property type="match status" value="1"/>
</dbReference>
<protein>
    <recommendedName>
        <fullName evidence="3">NADH-ubiquinone oxidoreductase 75 kDa subunit, mitochondrial</fullName>
    </recommendedName>
</protein>
<dbReference type="GO" id="GO:0051539">
    <property type="term" value="F:4 iron, 4 sulfur cluster binding"/>
    <property type="evidence" value="ECO:0007669"/>
    <property type="project" value="UniProtKB-KW"/>
</dbReference>
<evidence type="ECO:0000256" key="2">
    <source>
        <dbReference type="ARBA" id="ARBA00005404"/>
    </source>
</evidence>
<evidence type="ECO:0000256" key="7">
    <source>
        <dbReference type="ARBA" id="ARBA00022833"/>
    </source>
</evidence>
<keyword evidence="21" id="KW-0830">Ubiquinone</keyword>
<dbReference type="AlphaFoldDB" id="A0AAN8IQX4"/>
<feature type="non-terminal residue" evidence="21">
    <location>
        <position position="1"/>
    </location>
</feature>
<feature type="domain" description="RING-type" evidence="17">
    <location>
        <begin position="57"/>
        <end position="105"/>
    </location>
</feature>
<dbReference type="Gene3D" id="3.10.20.740">
    <property type="match status" value="1"/>
</dbReference>
<keyword evidence="22" id="KW-1185">Reference proteome</keyword>
<dbReference type="PROSITE" id="PS00642">
    <property type="entry name" value="COMPLEX1_75K_2"/>
    <property type="match status" value="1"/>
</dbReference>
<evidence type="ECO:0000256" key="4">
    <source>
        <dbReference type="ARBA" id="ARBA00022485"/>
    </source>
</evidence>
<feature type="domain" description="4Fe-4S His(Cys)3-ligated-type" evidence="20">
    <location>
        <begin position="426"/>
        <end position="465"/>
    </location>
</feature>
<dbReference type="Pfam" id="PF25993">
    <property type="entry name" value="zf-B_box_ZFPL1"/>
    <property type="match status" value="1"/>
</dbReference>
<dbReference type="Gene3D" id="3.30.40.10">
    <property type="entry name" value="Zinc/RING finger domain, C3HC4 (zinc finger)"/>
    <property type="match status" value="1"/>
</dbReference>
<evidence type="ECO:0000313" key="21">
    <source>
        <dbReference type="EMBL" id="KAK5983519.1"/>
    </source>
</evidence>
<dbReference type="Pfam" id="PF25998">
    <property type="entry name" value="U-box_ZFPL1"/>
    <property type="match status" value="1"/>
</dbReference>
<dbReference type="InterPro" id="IPR001841">
    <property type="entry name" value="Znf_RING"/>
</dbReference>
<dbReference type="CDD" id="cd16487">
    <property type="entry name" value="mRING-H2-C3DHC3_ZFPL1"/>
    <property type="match status" value="1"/>
</dbReference>
<dbReference type="InterPro" id="IPR000283">
    <property type="entry name" value="NADH_UbQ_OxRdtase_75kDa_su_CS"/>
</dbReference>
<keyword evidence="8" id="KW-1278">Translocase</keyword>
<dbReference type="CDD" id="cd02773">
    <property type="entry name" value="MopB_Res-Cmplx1_Nad11"/>
    <property type="match status" value="1"/>
</dbReference>
<feature type="compositionally biased region" description="Basic and acidic residues" evidence="15">
    <location>
        <begin position="236"/>
        <end position="247"/>
    </location>
</feature>
<evidence type="ECO:0000256" key="5">
    <source>
        <dbReference type="ARBA" id="ARBA00022723"/>
    </source>
</evidence>
<dbReference type="Pfam" id="PF22151">
    <property type="entry name" value="Fer4_NDSU1"/>
    <property type="match status" value="1"/>
</dbReference>
<evidence type="ECO:0000313" key="22">
    <source>
        <dbReference type="Proteomes" id="UP001331761"/>
    </source>
</evidence>
<keyword evidence="16" id="KW-1133">Transmembrane helix</keyword>
<dbReference type="InterPro" id="IPR050123">
    <property type="entry name" value="Prok_molybdopt-oxidoreductase"/>
</dbReference>
<evidence type="ECO:0000256" key="16">
    <source>
        <dbReference type="SAM" id="Phobius"/>
    </source>
</evidence>
<dbReference type="FunFam" id="3.40.50.740:FF:000012">
    <property type="entry name" value="NADH dehydrogenase [ubiquinone] iron-sulfur protein 1 mitochondrial"/>
    <property type="match status" value="1"/>
</dbReference>
<evidence type="ECO:0000259" key="19">
    <source>
        <dbReference type="PROSITE" id="PS51669"/>
    </source>
</evidence>
<dbReference type="SUPFAM" id="SSF53706">
    <property type="entry name" value="Formate dehydrogenase/DMSO reductase, domains 1-3"/>
    <property type="match status" value="1"/>
</dbReference>
<dbReference type="PANTHER" id="PTHR43105:SF13">
    <property type="entry name" value="NADH-UBIQUINONE OXIDOREDUCTASE 75 KDA SUBUNIT, MITOCHONDRIAL"/>
    <property type="match status" value="1"/>
</dbReference>
<evidence type="ECO:0000256" key="8">
    <source>
        <dbReference type="ARBA" id="ARBA00022967"/>
    </source>
</evidence>
<organism evidence="21 22">
    <name type="scientific">Trichostrongylus colubriformis</name>
    <name type="common">Black scour worm</name>
    <dbReference type="NCBI Taxonomy" id="6319"/>
    <lineage>
        <taxon>Eukaryota</taxon>
        <taxon>Metazoa</taxon>
        <taxon>Ecdysozoa</taxon>
        <taxon>Nematoda</taxon>
        <taxon>Chromadorea</taxon>
        <taxon>Rhabditida</taxon>
        <taxon>Rhabditina</taxon>
        <taxon>Rhabditomorpha</taxon>
        <taxon>Strongyloidea</taxon>
        <taxon>Trichostrongylidae</taxon>
        <taxon>Trichostrongylus</taxon>
    </lineage>
</organism>
<dbReference type="InterPro" id="IPR058730">
    <property type="entry name" value="U-box_ZFPL1-like"/>
</dbReference>
<dbReference type="InterPro" id="IPR019574">
    <property type="entry name" value="NADH_UbQ_OxRdtase_Gsu_4Fe4S-bd"/>
</dbReference>
<dbReference type="GO" id="GO:0008270">
    <property type="term" value="F:zinc ion binding"/>
    <property type="evidence" value="ECO:0007669"/>
    <property type="project" value="UniProtKB-KW"/>
</dbReference>
<proteinExistence type="inferred from homology"/>
<dbReference type="InterPro" id="IPR013083">
    <property type="entry name" value="Znf_RING/FYVE/PHD"/>
</dbReference>
<dbReference type="GO" id="GO:0008137">
    <property type="term" value="F:NADH dehydrogenase (ubiquinone) activity"/>
    <property type="evidence" value="ECO:0007669"/>
    <property type="project" value="InterPro"/>
</dbReference>
<reference evidence="21 22" key="1">
    <citation type="submission" date="2019-10" db="EMBL/GenBank/DDBJ databases">
        <title>Assembly and Annotation for the nematode Trichostrongylus colubriformis.</title>
        <authorList>
            <person name="Martin J."/>
        </authorList>
    </citation>
    <scope>NUCLEOTIDE SEQUENCE [LARGE SCALE GENOMIC DNA]</scope>
    <source>
        <strain evidence="21">G859</strain>
        <tissue evidence="21">Whole worm</tissue>
    </source>
</reference>
<dbReference type="Pfam" id="PF13510">
    <property type="entry name" value="Fer2_4"/>
    <property type="match status" value="1"/>
</dbReference>
<feature type="domain" description="4Fe-4S Mo/W bis-MGD-type" evidence="19">
    <location>
        <begin position="566"/>
        <end position="622"/>
    </location>
</feature>
<evidence type="ECO:0000256" key="14">
    <source>
        <dbReference type="RuleBase" id="RU004523"/>
    </source>
</evidence>
<evidence type="ECO:0000256" key="13">
    <source>
        <dbReference type="PROSITE-ProRule" id="PRU00175"/>
    </source>
</evidence>